<dbReference type="EC" id="4.2.1.96" evidence="3"/>
<protein>
    <recommendedName>
        <fullName evidence="4">Putative pterin-4-alpha-carbinolamine dehydratase</fullName>
        <ecNumber evidence="3">4.2.1.96</ecNumber>
    </recommendedName>
</protein>
<dbReference type="InterPro" id="IPR036428">
    <property type="entry name" value="PCD_sf"/>
</dbReference>
<dbReference type="Gene3D" id="3.30.1360.20">
    <property type="entry name" value="Transcriptional coactivator/pterin dehydratase"/>
    <property type="match status" value="1"/>
</dbReference>
<evidence type="ECO:0000256" key="5">
    <source>
        <dbReference type="ARBA" id="ARBA00023239"/>
    </source>
</evidence>
<dbReference type="CDD" id="cd00488">
    <property type="entry name" value="PCD_DCoH"/>
    <property type="match status" value="1"/>
</dbReference>
<dbReference type="InterPro" id="IPR041581">
    <property type="entry name" value="Glyoxalase_6"/>
</dbReference>
<evidence type="ECO:0000256" key="4">
    <source>
        <dbReference type="ARBA" id="ARBA00021735"/>
    </source>
</evidence>
<evidence type="ECO:0000256" key="3">
    <source>
        <dbReference type="ARBA" id="ARBA00013252"/>
    </source>
</evidence>
<gene>
    <name evidence="7" type="ORF">GCM10009798_24690</name>
</gene>
<evidence type="ECO:0000256" key="2">
    <source>
        <dbReference type="ARBA" id="ARBA00006472"/>
    </source>
</evidence>
<dbReference type="EMBL" id="BAAAPB010000002">
    <property type="protein sequence ID" value="GAA1963676.1"/>
    <property type="molecule type" value="Genomic_DNA"/>
</dbReference>
<proteinExistence type="inferred from homology"/>
<dbReference type="PANTHER" id="PTHR12599">
    <property type="entry name" value="PTERIN-4-ALPHA-CARBINOLAMINE DEHYDRATASE"/>
    <property type="match status" value="1"/>
</dbReference>
<dbReference type="Pfam" id="PF01329">
    <property type="entry name" value="Pterin_4a"/>
    <property type="match status" value="1"/>
</dbReference>
<evidence type="ECO:0000256" key="1">
    <source>
        <dbReference type="ARBA" id="ARBA00001554"/>
    </source>
</evidence>
<comment type="caution">
    <text evidence="7">The sequence shown here is derived from an EMBL/GenBank/DDBJ whole genome shotgun (WGS) entry which is preliminary data.</text>
</comment>
<dbReference type="Pfam" id="PF18029">
    <property type="entry name" value="Glyoxalase_6"/>
    <property type="match status" value="1"/>
</dbReference>
<dbReference type="Proteomes" id="UP001500571">
    <property type="component" value="Unassembled WGS sequence"/>
</dbReference>
<dbReference type="NCBIfam" id="NF002017">
    <property type="entry name" value="PRK00823.1-2"/>
    <property type="match status" value="1"/>
</dbReference>
<keyword evidence="8" id="KW-1185">Reference proteome</keyword>
<dbReference type="Gene3D" id="3.10.180.10">
    <property type="entry name" value="2,3-Dihydroxybiphenyl 1,2-Dioxygenase, domain 1"/>
    <property type="match status" value="1"/>
</dbReference>
<comment type="catalytic activity">
    <reaction evidence="1">
        <text>(4aS,6R)-4a-hydroxy-L-erythro-5,6,7,8-tetrahydrobiopterin = (6R)-L-erythro-6,7-dihydrobiopterin + H2O</text>
        <dbReference type="Rhea" id="RHEA:11920"/>
        <dbReference type="ChEBI" id="CHEBI:15377"/>
        <dbReference type="ChEBI" id="CHEBI:15642"/>
        <dbReference type="ChEBI" id="CHEBI:43120"/>
        <dbReference type="EC" id="4.2.1.96"/>
    </reaction>
</comment>
<dbReference type="InterPro" id="IPR001533">
    <property type="entry name" value="Pterin_deHydtase"/>
</dbReference>
<comment type="similarity">
    <text evidence="2">Belongs to the pterin-4-alpha-carbinolamine dehydratase family.</text>
</comment>
<keyword evidence="5" id="KW-0456">Lyase</keyword>
<dbReference type="SUPFAM" id="SSF55248">
    <property type="entry name" value="PCD-like"/>
    <property type="match status" value="1"/>
</dbReference>
<dbReference type="RefSeq" id="WP_344045147.1">
    <property type="nucleotide sequence ID" value="NZ_BAAAPB010000002.1"/>
</dbReference>
<dbReference type="InterPro" id="IPR029068">
    <property type="entry name" value="Glyas_Bleomycin-R_OHBP_Dase"/>
</dbReference>
<evidence type="ECO:0000259" key="6">
    <source>
        <dbReference type="Pfam" id="PF18029"/>
    </source>
</evidence>
<sequence length="224" mass="24590">MTDDQQVLDGHGVAAALLDDWRILMGALHARFRTGSFAKGFAFVERIAAEADKADHHPDIDLRYGFVHIRSTSHDAGGVTERDVRLARVISELADGLGLTPETAKLQVVEVGLDSADAAEVKPFWAAVLGLSDSAKHDDELVDPDGLLPTLWFQETDRHDPPRQRFHFDVRVPPEQAEARIRAAIEAGGTLVSDDRAPRFWVLSDAQGNKACITTWLGRDGDHV</sequence>
<reference evidence="8" key="1">
    <citation type="journal article" date="2019" name="Int. J. Syst. Evol. Microbiol.">
        <title>The Global Catalogue of Microorganisms (GCM) 10K type strain sequencing project: providing services to taxonomists for standard genome sequencing and annotation.</title>
        <authorList>
            <consortium name="The Broad Institute Genomics Platform"/>
            <consortium name="The Broad Institute Genome Sequencing Center for Infectious Disease"/>
            <person name="Wu L."/>
            <person name="Ma J."/>
        </authorList>
    </citation>
    <scope>NUCLEOTIDE SEQUENCE [LARGE SCALE GENOMIC DNA]</scope>
    <source>
        <strain evidence="8">JCM 15309</strain>
    </source>
</reference>
<feature type="domain" description="Glyoxalase-like" evidence="6">
    <location>
        <begin position="111"/>
        <end position="214"/>
    </location>
</feature>
<evidence type="ECO:0000313" key="7">
    <source>
        <dbReference type="EMBL" id="GAA1963676.1"/>
    </source>
</evidence>
<dbReference type="SUPFAM" id="SSF54593">
    <property type="entry name" value="Glyoxalase/Bleomycin resistance protein/Dihydroxybiphenyl dioxygenase"/>
    <property type="match status" value="1"/>
</dbReference>
<accession>A0ABP5CLU6</accession>
<organism evidence="7 8">
    <name type="scientific">Nocardioides panacihumi</name>
    <dbReference type="NCBI Taxonomy" id="400774"/>
    <lineage>
        <taxon>Bacteria</taxon>
        <taxon>Bacillati</taxon>
        <taxon>Actinomycetota</taxon>
        <taxon>Actinomycetes</taxon>
        <taxon>Propionibacteriales</taxon>
        <taxon>Nocardioidaceae</taxon>
        <taxon>Nocardioides</taxon>
    </lineage>
</organism>
<name>A0ABP5CLU6_9ACTN</name>
<evidence type="ECO:0000313" key="8">
    <source>
        <dbReference type="Proteomes" id="UP001500571"/>
    </source>
</evidence>
<dbReference type="PANTHER" id="PTHR12599:SF0">
    <property type="entry name" value="PTERIN-4-ALPHA-CARBINOLAMINE DEHYDRATASE"/>
    <property type="match status" value="1"/>
</dbReference>